<dbReference type="EMBL" id="JAHUZN010000002">
    <property type="protein sequence ID" value="KAG8500962.1"/>
    <property type="molecule type" value="Genomic_DNA"/>
</dbReference>
<protein>
    <submittedName>
        <fullName evidence="1">Uncharacterized protein</fullName>
    </submittedName>
</protein>
<organism evidence="1 2">
    <name type="scientific">Gossypium anomalum</name>
    <dbReference type="NCBI Taxonomy" id="47600"/>
    <lineage>
        <taxon>Eukaryota</taxon>
        <taxon>Viridiplantae</taxon>
        <taxon>Streptophyta</taxon>
        <taxon>Embryophyta</taxon>
        <taxon>Tracheophyta</taxon>
        <taxon>Spermatophyta</taxon>
        <taxon>Magnoliopsida</taxon>
        <taxon>eudicotyledons</taxon>
        <taxon>Gunneridae</taxon>
        <taxon>Pentapetalae</taxon>
        <taxon>rosids</taxon>
        <taxon>malvids</taxon>
        <taxon>Malvales</taxon>
        <taxon>Malvaceae</taxon>
        <taxon>Malvoideae</taxon>
        <taxon>Gossypium</taxon>
    </lineage>
</organism>
<name>A0A8J6D740_9ROSI</name>
<evidence type="ECO:0000313" key="2">
    <source>
        <dbReference type="Proteomes" id="UP000701853"/>
    </source>
</evidence>
<sequence length="133" mass="14602">MEADFAGLTLDEEEDAVLQVQVGANTDREVGAYGYGKKEKGSEEETAGEGKFWGIICGKESGNLSGNQMHTLMEHDLEDGVLIGEEGKKKNRREIEDVLAKEQINTLAVRNRRVVEVSHQSSAAAKRQANRAQ</sequence>
<evidence type="ECO:0000313" key="1">
    <source>
        <dbReference type="EMBL" id="KAG8500962.1"/>
    </source>
</evidence>
<comment type="caution">
    <text evidence="1">The sequence shown here is derived from an EMBL/GenBank/DDBJ whole genome shotgun (WGS) entry which is preliminary data.</text>
</comment>
<dbReference type="AlphaFoldDB" id="A0A8J6D740"/>
<dbReference type="Proteomes" id="UP000701853">
    <property type="component" value="Chromosome 2"/>
</dbReference>
<accession>A0A8J6D740</accession>
<proteinExistence type="predicted"/>
<keyword evidence="2" id="KW-1185">Reference proteome</keyword>
<gene>
    <name evidence="1" type="ORF">CXB51_003065</name>
</gene>
<reference evidence="1 2" key="1">
    <citation type="journal article" date="2021" name="bioRxiv">
        <title>The Gossypium anomalum genome as a resource for cotton improvement and evolutionary analysis of hybrid incompatibility.</title>
        <authorList>
            <person name="Grover C.E."/>
            <person name="Yuan D."/>
            <person name="Arick M.A."/>
            <person name="Miller E.R."/>
            <person name="Hu G."/>
            <person name="Peterson D.G."/>
            <person name="Wendel J.F."/>
            <person name="Udall J.A."/>
        </authorList>
    </citation>
    <scope>NUCLEOTIDE SEQUENCE [LARGE SCALE GENOMIC DNA]</scope>
    <source>
        <strain evidence="1">JFW-Udall</strain>
        <tissue evidence="1">Leaf</tissue>
    </source>
</reference>